<proteinExistence type="predicted"/>
<name>F2QGC9_STROU</name>
<dbReference type="Gene3D" id="3.40.250.10">
    <property type="entry name" value="Rhodanese-like domain"/>
    <property type="match status" value="2"/>
</dbReference>
<dbReference type="SMART" id="SM00450">
    <property type="entry name" value="RHOD"/>
    <property type="match status" value="1"/>
</dbReference>
<protein>
    <submittedName>
        <fullName evidence="2">Rhodanese-like domain protein, putative</fullName>
    </submittedName>
</protein>
<dbReference type="PANTHER" id="PTHR43031:SF17">
    <property type="entry name" value="SULFURTRANSFERASE YTWF-RELATED"/>
    <property type="match status" value="1"/>
</dbReference>
<dbReference type="InterPro" id="IPR001763">
    <property type="entry name" value="Rhodanese-like_dom"/>
</dbReference>
<sequence>MGYVALNLIEGLSDNIQWYQLEDELTKGKKFLDVRTSGEFQSGRLKVDTIHIPLSELWENLDEPDKNQAYIAILQRTASSRQDLPSKALMALIHNIKWLIQKESNMETSISMADFYEKYLNENLNLIDVREVHEFQAGHAPSAKNLPLSTLEQGYKELKPDQEYHVICQGGVRSASACEFLSAQGLTVINVEGGMNAWPGQVE</sequence>
<dbReference type="PROSITE" id="PS50206">
    <property type="entry name" value="RHODANESE_3"/>
    <property type="match status" value="1"/>
</dbReference>
<dbReference type="PANTHER" id="PTHR43031">
    <property type="entry name" value="FAD-DEPENDENT OXIDOREDUCTASE"/>
    <property type="match status" value="1"/>
</dbReference>
<dbReference type="EMBL" id="FR720602">
    <property type="protein sequence ID" value="CBY99789.1"/>
    <property type="molecule type" value="Genomic_DNA"/>
</dbReference>
<gene>
    <name evidence="2" type="ordered locus">SOR_0071</name>
</gene>
<dbReference type="InterPro" id="IPR050229">
    <property type="entry name" value="GlpE_sulfurtransferase"/>
</dbReference>
<evidence type="ECO:0000313" key="3">
    <source>
        <dbReference type="Proteomes" id="UP000008131"/>
    </source>
</evidence>
<reference evidence="2 3" key="1">
    <citation type="journal article" date="2011" name="J. Bacteriol.">
        <title>Genome of Streptococcus oralis strain Uo5.</title>
        <authorList>
            <person name="Reichmann P."/>
            <person name="Nuhn M."/>
            <person name="Denapaite D."/>
            <person name="Bruckner R."/>
            <person name="Henrich B."/>
            <person name="Maurer P."/>
            <person name="Rieger M."/>
            <person name="Klages S."/>
            <person name="Reinhard R."/>
            <person name="Hakenbeck R."/>
        </authorList>
    </citation>
    <scope>NUCLEOTIDE SEQUENCE [LARGE SCALE GENOMIC DNA]</scope>
    <source>
        <strain evidence="2 3">Uo5</strain>
    </source>
</reference>
<dbReference type="eggNOG" id="COG0607">
    <property type="taxonomic scope" value="Bacteria"/>
</dbReference>
<dbReference type="AlphaFoldDB" id="F2QGC9"/>
<evidence type="ECO:0000259" key="1">
    <source>
        <dbReference type="PROSITE" id="PS50206"/>
    </source>
</evidence>
<dbReference type="InterPro" id="IPR036873">
    <property type="entry name" value="Rhodanese-like_dom_sf"/>
</dbReference>
<accession>F2QGC9</accession>
<dbReference type="HOGENOM" id="CLU_1348320_0_0_9"/>
<organism evidence="2 3">
    <name type="scientific">Streptococcus oralis (strain Uo5)</name>
    <dbReference type="NCBI Taxonomy" id="927666"/>
    <lineage>
        <taxon>Bacteria</taxon>
        <taxon>Bacillati</taxon>
        <taxon>Bacillota</taxon>
        <taxon>Bacilli</taxon>
        <taxon>Lactobacillales</taxon>
        <taxon>Streptococcaceae</taxon>
        <taxon>Streptococcus</taxon>
    </lineage>
</organism>
<dbReference type="KEGG" id="sor:SOR_0071"/>
<dbReference type="SUPFAM" id="SSF52821">
    <property type="entry name" value="Rhodanese/Cell cycle control phosphatase"/>
    <property type="match status" value="2"/>
</dbReference>
<evidence type="ECO:0000313" key="2">
    <source>
        <dbReference type="EMBL" id="CBY99789.1"/>
    </source>
</evidence>
<dbReference type="Proteomes" id="UP000008131">
    <property type="component" value="Chromosome"/>
</dbReference>
<dbReference type="CDD" id="cd00158">
    <property type="entry name" value="RHOD"/>
    <property type="match status" value="1"/>
</dbReference>
<feature type="domain" description="Rhodanese" evidence="1">
    <location>
        <begin position="120"/>
        <end position="203"/>
    </location>
</feature>
<dbReference type="Pfam" id="PF00581">
    <property type="entry name" value="Rhodanese"/>
    <property type="match status" value="1"/>
</dbReference>